<evidence type="ECO:0000313" key="3">
    <source>
        <dbReference type="EMBL" id="RDU61388.1"/>
    </source>
</evidence>
<name>A0A3D8I8F7_9HELI</name>
<keyword evidence="2" id="KW-1133">Transmembrane helix</keyword>
<keyword evidence="2" id="KW-0812">Transmembrane</keyword>
<keyword evidence="1" id="KW-0175">Coiled coil</keyword>
<feature type="transmembrane region" description="Helical" evidence="2">
    <location>
        <begin position="157"/>
        <end position="174"/>
    </location>
</feature>
<dbReference type="EMBL" id="NXLQ01000056">
    <property type="protein sequence ID" value="RDU61388.1"/>
    <property type="molecule type" value="Genomic_DNA"/>
</dbReference>
<feature type="transmembrane region" description="Helical" evidence="2">
    <location>
        <begin position="129"/>
        <end position="151"/>
    </location>
</feature>
<keyword evidence="4" id="KW-1185">Reference proteome</keyword>
<feature type="coiled-coil region" evidence="1">
    <location>
        <begin position="175"/>
        <end position="202"/>
    </location>
</feature>
<dbReference type="RefSeq" id="WP_220272086.1">
    <property type="nucleotide sequence ID" value="NZ_NXLQ01000056.1"/>
</dbReference>
<keyword evidence="2" id="KW-0472">Membrane</keyword>
<evidence type="ECO:0008006" key="5">
    <source>
        <dbReference type="Google" id="ProtNLM"/>
    </source>
</evidence>
<evidence type="ECO:0000256" key="1">
    <source>
        <dbReference type="SAM" id="Coils"/>
    </source>
</evidence>
<reference evidence="3 4" key="1">
    <citation type="submission" date="2018-04" db="EMBL/GenBank/DDBJ databases">
        <title>Novel Campyloabacter and Helicobacter Species and Strains.</title>
        <authorList>
            <person name="Mannion A.J."/>
            <person name="Shen Z."/>
            <person name="Fox J.G."/>
        </authorList>
    </citation>
    <scope>NUCLEOTIDE SEQUENCE [LARGE SCALE GENOMIC DNA]</scope>
    <source>
        <strain evidence="3 4">MIT 17-337</strain>
    </source>
</reference>
<protein>
    <recommendedName>
        <fullName evidence="5">Glycine zipper domain-containing protein</fullName>
    </recommendedName>
</protein>
<dbReference type="AlphaFoldDB" id="A0A3D8I8F7"/>
<feature type="non-terminal residue" evidence="3">
    <location>
        <position position="278"/>
    </location>
</feature>
<sequence length="278" mass="31354">MPNEKSIYSSLQVVLDSDNLQLKQQSQEKDFETQGQVFSNSVGIVDAYSQEKIKVLFDVNDKLGKQVGSRLIQVNFGIFNVLYKKLEQKSNEKIVKELLIEGATGYAVTKSIATGFEIKQVAKKTGKKVGIRAGIGIAARVFTGIGTGAIAGSEVPIAGTIVGAVVGGIIAAQIEDKLFEDEKKEQEKIRQLNEEIKKIYLKINRINDYLIRNHYLELRNLNETEVEELFQSASNPRESYFKTILLMQSFPNYLDRDKEFYDTLQQKELDTSKDSKER</sequence>
<proteinExistence type="predicted"/>
<comment type="caution">
    <text evidence="3">The sequence shown here is derived from an EMBL/GenBank/DDBJ whole genome shotgun (WGS) entry which is preliminary data.</text>
</comment>
<evidence type="ECO:0000313" key="4">
    <source>
        <dbReference type="Proteomes" id="UP000256379"/>
    </source>
</evidence>
<evidence type="ECO:0000256" key="2">
    <source>
        <dbReference type="SAM" id="Phobius"/>
    </source>
</evidence>
<organism evidence="3 4">
    <name type="scientific">Helicobacter didelphidarum</name>
    <dbReference type="NCBI Taxonomy" id="2040648"/>
    <lineage>
        <taxon>Bacteria</taxon>
        <taxon>Pseudomonadati</taxon>
        <taxon>Campylobacterota</taxon>
        <taxon>Epsilonproteobacteria</taxon>
        <taxon>Campylobacterales</taxon>
        <taxon>Helicobacteraceae</taxon>
        <taxon>Helicobacter</taxon>
    </lineage>
</organism>
<accession>A0A3D8I8F7</accession>
<gene>
    <name evidence="3" type="ORF">CQA53_10195</name>
</gene>
<dbReference type="Proteomes" id="UP000256379">
    <property type="component" value="Unassembled WGS sequence"/>
</dbReference>